<dbReference type="OMA" id="AHCHVNI"/>
<dbReference type="Proteomes" id="UP000031036">
    <property type="component" value="Unassembled WGS sequence"/>
</dbReference>
<name>A0A0B2USZ5_TOXCA</name>
<organism evidence="2 3">
    <name type="scientific">Toxocara canis</name>
    <name type="common">Canine roundworm</name>
    <dbReference type="NCBI Taxonomy" id="6265"/>
    <lineage>
        <taxon>Eukaryota</taxon>
        <taxon>Metazoa</taxon>
        <taxon>Ecdysozoa</taxon>
        <taxon>Nematoda</taxon>
        <taxon>Chromadorea</taxon>
        <taxon>Rhabditida</taxon>
        <taxon>Spirurina</taxon>
        <taxon>Ascaridomorpha</taxon>
        <taxon>Ascaridoidea</taxon>
        <taxon>Toxocaridae</taxon>
        <taxon>Toxocara</taxon>
    </lineage>
</organism>
<dbReference type="AlphaFoldDB" id="A0A0B2USZ5"/>
<sequence length="418" mass="47994">MPLVKEVLPELPFELWVKIFRYVPPVELYTTVLHVCPLWRRLILNNRRSLPLIQTHCRVYIMDEGSDQCANELRDPLMDPLVQYTFISCNTPPHGLKQKQWSSFRDSKIVLRTLHVSAHLGEVAGEIEPWSRIHFSPTPIDAGLTRQCLSFMCIRSACFDVYAHNCRKLQSNSDERLTCCYMFLESNCGRVDLRSLWLSSKNPLCRWQLGPRSRYLLGSLHSLRRLELTNIEDTSFMLGNDATSLHQLKELALCADTPYVEDSENVTVIAVDSGLPILENLMANTKQTGFSFSAFVEQPSILLAISARNICTFIQVWQSSLKPWYFEKLSFNALVSPSEFHDHASRLRFFEKRSVVNLHNCTFRVPHEKLHDVFMEVTCCNRGISTLWSLKTKQHSSSQMHLSSSSTEIRSPLTLSIP</sequence>
<evidence type="ECO:0000313" key="3">
    <source>
        <dbReference type="Proteomes" id="UP000031036"/>
    </source>
</evidence>
<dbReference type="InterPro" id="IPR001810">
    <property type="entry name" value="F-box_dom"/>
</dbReference>
<accession>A0A0B2USZ5</accession>
<reference evidence="2 3" key="1">
    <citation type="submission" date="2014-11" db="EMBL/GenBank/DDBJ databases">
        <title>Genetic blueprint of the zoonotic pathogen Toxocara canis.</title>
        <authorList>
            <person name="Zhu X.-Q."/>
            <person name="Korhonen P.K."/>
            <person name="Cai H."/>
            <person name="Young N.D."/>
            <person name="Nejsum P."/>
            <person name="von Samson-Himmelstjerna G."/>
            <person name="Boag P.R."/>
            <person name="Tan P."/>
            <person name="Li Q."/>
            <person name="Min J."/>
            <person name="Yang Y."/>
            <person name="Wang X."/>
            <person name="Fang X."/>
            <person name="Hall R.S."/>
            <person name="Hofmann A."/>
            <person name="Sternberg P.W."/>
            <person name="Jex A.R."/>
            <person name="Gasser R.B."/>
        </authorList>
    </citation>
    <scope>NUCLEOTIDE SEQUENCE [LARGE SCALE GENOMIC DNA]</scope>
    <source>
        <strain evidence="2">PN_DK_2014</strain>
    </source>
</reference>
<dbReference type="OrthoDB" id="5788425at2759"/>
<proteinExistence type="predicted"/>
<keyword evidence="3" id="KW-1185">Reference proteome</keyword>
<dbReference type="InterPro" id="IPR036047">
    <property type="entry name" value="F-box-like_dom_sf"/>
</dbReference>
<evidence type="ECO:0000313" key="2">
    <source>
        <dbReference type="EMBL" id="KHN72334.1"/>
    </source>
</evidence>
<dbReference type="Gene3D" id="1.20.1280.50">
    <property type="match status" value="1"/>
</dbReference>
<dbReference type="PROSITE" id="PS50181">
    <property type="entry name" value="FBOX"/>
    <property type="match status" value="1"/>
</dbReference>
<dbReference type="Pfam" id="PF12937">
    <property type="entry name" value="F-box-like"/>
    <property type="match status" value="1"/>
</dbReference>
<comment type="caution">
    <text evidence="2">The sequence shown here is derived from an EMBL/GenBank/DDBJ whole genome shotgun (WGS) entry which is preliminary data.</text>
</comment>
<protein>
    <recommendedName>
        <fullName evidence="1">F-box domain-containing protein</fullName>
    </recommendedName>
</protein>
<dbReference type="EMBL" id="JPKZ01003266">
    <property type="protein sequence ID" value="KHN72334.1"/>
    <property type="molecule type" value="Genomic_DNA"/>
</dbReference>
<dbReference type="SUPFAM" id="SSF81383">
    <property type="entry name" value="F-box domain"/>
    <property type="match status" value="1"/>
</dbReference>
<feature type="domain" description="F-box" evidence="1">
    <location>
        <begin position="5"/>
        <end position="52"/>
    </location>
</feature>
<gene>
    <name evidence="2" type="ORF">Tcan_12140</name>
</gene>
<evidence type="ECO:0000259" key="1">
    <source>
        <dbReference type="PROSITE" id="PS50181"/>
    </source>
</evidence>